<proteinExistence type="inferred from homology"/>
<dbReference type="HOGENOM" id="CLU_039886_3_0_1"/>
<keyword evidence="1" id="KW-0479">Metal-binding</keyword>
<feature type="compositionally biased region" description="Basic and acidic residues" evidence="4">
    <location>
        <begin position="1"/>
        <end position="21"/>
    </location>
</feature>
<evidence type="ECO:0000259" key="5">
    <source>
        <dbReference type="PROSITE" id="PS50846"/>
    </source>
</evidence>
<evidence type="ECO:0000313" key="7">
    <source>
        <dbReference type="Proteomes" id="UP000006038"/>
    </source>
</evidence>
<evidence type="ECO:0000256" key="2">
    <source>
        <dbReference type="ARBA" id="ARBA00023289"/>
    </source>
</evidence>
<protein>
    <recommendedName>
        <fullName evidence="5">HMA domain-containing protein</fullName>
    </recommendedName>
</protein>
<sequence length="329" mass="35952">MGEEEKAKEEAVVVEKGAKEAAEEEEGAGGGEEKGEEKKEDAPPPPEEVVMRVFMHCEGCARKVKRILKGFDGVEDIVTDSKAHKVIVKGKKAAADPMKVVQRVQKKTGRKVELLSPMPPPVEEKKEEEKKEEPEPPKPEEKEPTVIAVVLKVHMHCEACAQVIRKKILKMKGVQSAEPDLKASQVTVKGVFEEAKLADYVRKRTGRNAAIVKAEPVAPPENGGDTDAKDDKKAAEGSEEKGESKEEKNDGDDTGGDEKEKEKEKDDSNAADAEEKDKEKDPTAMAAANLYMHYPRFSSHPGGYGAPGYAYPYAPQLFSDENPNACSVM</sequence>
<keyword evidence="7" id="KW-1185">Reference proteome</keyword>
<evidence type="ECO:0000256" key="3">
    <source>
        <dbReference type="ARBA" id="ARBA00024045"/>
    </source>
</evidence>
<dbReference type="GO" id="GO:0046872">
    <property type="term" value="F:metal ion binding"/>
    <property type="evidence" value="ECO:0007669"/>
    <property type="project" value="UniProtKB-KW"/>
</dbReference>
<feature type="compositionally biased region" description="Basic and acidic residues" evidence="4">
    <location>
        <begin position="122"/>
        <end position="143"/>
    </location>
</feature>
<dbReference type="InterPro" id="IPR036163">
    <property type="entry name" value="HMA_dom_sf"/>
</dbReference>
<name>J3LD59_ORYBR</name>
<dbReference type="Proteomes" id="UP000006038">
    <property type="component" value="Unassembled WGS sequence"/>
</dbReference>
<dbReference type="AlphaFoldDB" id="J3LD59"/>
<dbReference type="SUPFAM" id="SSF55008">
    <property type="entry name" value="HMA, heavy metal-associated domain"/>
    <property type="match status" value="2"/>
</dbReference>
<dbReference type="Pfam" id="PF00403">
    <property type="entry name" value="HMA"/>
    <property type="match status" value="2"/>
</dbReference>
<dbReference type="InterPro" id="IPR044577">
    <property type="entry name" value="HIPP4/7/8/17/18/19"/>
</dbReference>
<accession>J3LD59</accession>
<dbReference type="Gene3D" id="3.30.70.100">
    <property type="match status" value="2"/>
</dbReference>
<dbReference type="PANTHER" id="PTHR46195:SF34">
    <property type="entry name" value="OS02G0510600 PROTEIN"/>
    <property type="match status" value="1"/>
</dbReference>
<feature type="region of interest" description="Disordered" evidence="4">
    <location>
        <begin position="1"/>
        <end position="47"/>
    </location>
</feature>
<keyword evidence="2" id="KW-0449">Lipoprotein</keyword>
<evidence type="ECO:0000256" key="4">
    <source>
        <dbReference type="SAM" id="MobiDB-lite"/>
    </source>
</evidence>
<dbReference type="STRING" id="4533.J3LD59"/>
<feature type="compositionally biased region" description="Basic and acidic residues" evidence="4">
    <location>
        <begin position="31"/>
        <end position="42"/>
    </location>
</feature>
<feature type="region of interest" description="Disordered" evidence="4">
    <location>
        <begin position="114"/>
        <end position="143"/>
    </location>
</feature>
<dbReference type="CDD" id="cd00371">
    <property type="entry name" value="HMA"/>
    <property type="match status" value="2"/>
</dbReference>
<dbReference type="OMA" id="MHYPRFS"/>
<dbReference type="PANTHER" id="PTHR46195">
    <property type="entry name" value="HEAVY METAL-ASSOCIATED ISOPRENYLATED PLANT PROTEIN 7"/>
    <property type="match status" value="1"/>
</dbReference>
<dbReference type="Gramene" id="OB02G25760.1">
    <property type="protein sequence ID" value="OB02G25760.1"/>
    <property type="gene ID" value="OB02G25760"/>
</dbReference>
<feature type="compositionally biased region" description="Basic and acidic residues" evidence="4">
    <location>
        <begin position="226"/>
        <end position="248"/>
    </location>
</feature>
<comment type="similarity">
    <text evidence="3">Belongs to the HIPP family.</text>
</comment>
<dbReference type="eggNOG" id="KOG1603">
    <property type="taxonomic scope" value="Eukaryota"/>
</dbReference>
<evidence type="ECO:0000313" key="6">
    <source>
        <dbReference type="EnsemblPlants" id="OB02G25760.1"/>
    </source>
</evidence>
<feature type="domain" description="HMA" evidence="5">
    <location>
        <begin position="46"/>
        <end position="112"/>
    </location>
</feature>
<feature type="domain" description="HMA" evidence="5">
    <location>
        <begin position="146"/>
        <end position="209"/>
    </location>
</feature>
<dbReference type="EnsemblPlants" id="OB02G25760.1">
    <property type="protein sequence ID" value="OB02G25760.1"/>
    <property type="gene ID" value="OB02G25760"/>
</dbReference>
<organism evidence="6">
    <name type="scientific">Oryza brachyantha</name>
    <name type="common">malo sina</name>
    <dbReference type="NCBI Taxonomy" id="4533"/>
    <lineage>
        <taxon>Eukaryota</taxon>
        <taxon>Viridiplantae</taxon>
        <taxon>Streptophyta</taxon>
        <taxon>Embryophyta</taxon>
        <taxon>Tracheophyta</taxon>
        <taxon>Spermatophyta</taxon>
        <taxon>Magnoliopsida</taxon>
        <taxon>Liliopsida</taxon>
        <taxon>Poales</taxon>
        <taxon>Poaceae</taxon>
        <taxon>BOP clade</taxon>
        <taxon>Oryzoideae</taxon>
        <taxon>Oryzeae</taxon>
        <taxon>Oryzinae</taxon>
        <taxon>Oryza</taxon>
    </lineage>
</organism>
<dbReference type="InterPro" id="IPR006121">
    <property type="entry name" value="HMA_dom"/>
</dbReference>
<evidence type="ECO:0000256" key="1">
    <source>
        <dbReference type="ARBA" id="ARBA00022723"/>
    </source>
</evidence>
<keyword evidence="2" id="KW-0636">Prenylation</keyword>
<reference evidence="6" key="1">
    <citation type="submission" date="2013-04" db="UniProtKB">
        <authorList>
            <consortium name="EnsemblPlants"/>
        </authorList>
    </citation>
    <scope>IDENTIFICATION</scope>
</reference>
<dbReference type="PROSITE" id="PS50846">
    <property type="entry name" value="HMA_2"/>
    <property type="match status" value="2"/>
</dbReference>
<feature type="compositionally biased region" description="Basic and acidic residues" evidence="4">
    <location>
        <begin position="256"/>
        <end position="282"/>
    </location>
</feature>
<feature type="region of interest" description="Disordered" evidence="4">
    <location>
        <begin position="211"/>
        <end position="284"/>
    </location>
</feature>